<accession>A0AAD9UWP9</accession>
<proteinExistence type="predicted"/>
<dbReference type="Proteomes" id="UP001249851">
    <property type="component" value="Unassembled WGS sequence"/>
</dbReference>
<gene>
    <name evidence="1" type="ORF">P5673_026352</name>
</gene>
<name>A0AAD9UWP9_ACRCE</name>
<keyword evidence="2" id="KW-1185">Reference proteome</keyword>
<dbReference type="EMBL" id="JARQWQ010000086">
    <property type="protein sequence ID" value="KAK2552512.1"/>
    <property type="molecule type" value="Genomic_DNA"/>
</dbReference>
<evidence type="ECO:0000313" key="2">
    <source>
        <dbReference type="Proteomes" id="UP001249851"/>
    </source>
</evidence>
<sequence>MFLSLCCRVRCVQECFVIFWPYVAVSVHSFVDDLMKNTDYKRNFFRMCLSRIGPTKTTQLSSLCLLYFA</sequence>
<dbReference type="AlphaFoldDB" id="A0AAD9UWP9"/>
<reference evidence="1" key="1">
    <citation type="journal article" date="2023" name="G3 (Bethesda)">
        <title>Whole genome assembly and annotation of the endangered Caribbean coral Acropora cervicornis.</title>
        <authorList>
            <person name="Selwyn J.D."/>
            <person name="Vollmer S.V."/>
        </authorList>
    </citation>
    <scope>NUCLEOTIDE SEQUENCE</scope>
    <source>
        <strain evidence="1">K2</strain>
    </source>
</reference>
<evidence type="ECO:0000313" key="1">
    <source>
        <dbReference type="EMBL" id="KAK2552512.1"/>
    </source>
</evidence>
<organism evidence="1 2">
    <name type="scientific">Acropora cervicornis</name>
    <name type="common">Staghorn coral</name>
    <dbReference type="NCBI Taxonomy" id="6130"/>
    <lineage>
        <taxon>Eukaryota</taxon>
        <taxon>Metazoa</taxon>
        <taxon>Cnidaria</taxon>
        <taxon>Anthozoa</taxon>
        <taxon>Hexacorallia</taxon>
        <taxon>Scleractinia</taxon>
        <taxon>Astrocoeniina</taxon>
        <taxon>Acroporidae</taxon>
        <taxon>Acropora</taxon>
    </lineage>
</organism>
<comment type="caution">
    <text evidence="1">The sequence shown here is derived from an EMBL/GenBank/DDBJ whole genome shotgun (WGS) entry which is preliminary data.</text>
</comment>
<reference evidence="1" key="2">
    <citation type="journal article" date="2023" name="Science">
        <title>Genomic signatures of disease resistance in endangered staghorn corals.</title>
        <authorList>
            <person name="Vollmer S.V."/>
            <person name="Selwyn J.D."/>
            <person name="Despard B.A."/>
            <person name="Roesel C.L."/>
        </authorList>
    </citation>
    <scope>NUCLEOTIDE SEQUENCE</scope>
    <source>
        <strain evidence="1">K2</strain>
    </source>
</reference>
<protein>
    <submittedName>
        <fullName evidence="1">Uncharacterized protein</fullName>
    </submittedName>
</protein>